<evidence type="ECO:0000256" key="2">
    <source>
        <dbReference type="ARBA" id="ARBA00004713"/>
    </source>
</evidence>
<dbReference type="Proteomes" id="UP001596056">
    <property type="component" value="Unassembled WGS sequence"/>
</dbReference>
<feature type="domain" description="3-deoxy-D-manno-octulosonic-acid transferase N-terminal" evidence="9">
    <location>
        <begin position="43"/>
        <end position="216"/>
    </location>
</feature>
<dbReference type="InterPro" id="IPR038107">
    <property type="entry name" value="Glycos_transf_N_sf"/>
</dbReference>
<evidence type="ECO:0000313" key="10">
    <source>
        <dbReference type="EMBL" id="MFC5564875.1"/>
    </source>
</evidence>
<name>A0ABW0S5T1_9RHOB</name>
<dbReference type="GO" id="GO:0016740">
    <property type="term" value="F:transferase activity"/>
    <property type="evidence" value="ECO:0007669"/>
    <property type="project" value="UniProtKB-KW"/>
</dbReference>
<comment type="function">
    <text evidence="1 8">Involved in lipopolysaccharide (LPS) biosynthesis. Catalyzes the transfer of 3-deoxy-D-manno-octulosonate (Kdo) residue(s) from CMP-Kdo to lipid IV(A), the tetraacyldisaccharide-1,4'-bisphosphate precursor of lipid A.</text>
</comment>
<keyword evidence="11" id="KW-1185">Reference proteome</keyword>
<dbReference type="Pfam" id="PF04413">
    <property type="entry name" value="Glycos_transf_N"/>
    <property type="match status" value="1"/>
</dbReference>
<keyword evidence="5 8" id="KW-0808">Transferase</keyword>
<evidence type="ECO:0000259" key="9">
    <source>
        <dbReference type="Pfam" id="PF04413"/>
    </source>
</evidence>
<keyword evidence="8" id="KW-0472">Membrane</keyword>
<evidence type="ECO:0000256" key="3">
    <source>
        <dbReference type="ARBA" id="ARBA00012621"/>
    </source>
</evidence>
<evidence type="ECO:0000313" key="11">
    <source>
        <dbReference type="Proteomes" id="UP001596056"/>
    </source>
</evidence>
<accession>A0ABW0S5T1</accession>
<gene>
    <name evidence="10" type="ORF">ACFPOC_00370</name>
</gene>
<dbReference type="EC" id="2.4.99.12" evidence="3 8"/>
<comment type="pathway">
    <text evidence="2 8">Bacterial outer membrane biogenesis; LPS core biosynthesis.</text>
</comment>
<protein>
    <recommendedName>
        <fullName evidence="4 8">3-deoxy-D-manno-octulosonic acid transferase</fullName>
        <shortName evidence="8">Kdo transferase</shortName>
        <ecNumber evidence="3 8">2.4.99.12</ecNumber>
    </recommendedName>
    <alternativeName>
        <fullName evidence="6 8">Lipid IV(A) 3-deoxy-D-manno-octulosonic acid transferase</fullName>
    </alternativeName>
</protein>
<dbReference type="InterPro" id="IPR039901">
    <property type="entry name" value="Kdotransferase"/>
</dbReference>
<comment type="caution">
    <text evidence="10">The sequence shown here is derived from an EMBL/GenBank/DDBJ whole genome shotgun (WGS) entry which is preliminary data.</text>
</comment>
<dbReference type="Gene3D" id="3.40.50.2000">
    <property type="entry name" value="Glycogen Phosphorylase B"/>
    <property type="match status" value="1"/>
</dbReference>
<dbReference type="EMBL" id="JBHSNA010000001">
    <property type="protein sequence ID" value="MFC5564875.1"/>
    <property type="molecule type" value="Genomic_DNA"/>
</dbReference>
<comment type="subcellular location">
    <subcellularLocation>
        <location evidence="8">Cell membrane</location>
    </subcellularLocation>
</comment>
<evidence type="ECO:0000256" key="4">
    <source>
        <dbReference type="ARBA" id="ARBA00019077"/>
    </source>
</evidence>
<dbReference type="InterPro" id="IPR007507">
    <property type="entry name" value="Glycos_transf_N"/>
</dbReference>
<keyword evidence="8" id="KW-0448">Lipopolysaccharide biosynthesis</keyword>
<evidence type="ECO:0000256" key="6">
    <source>
        <dbReference type="ARBA" id="ARBA00031445"/>
    </source>
</evidence>
<proteinExistence type="inferred from homology"/>
<evidence type="ECO:0000256" key="5">
    <source>
        <dbReference type="ARBA" id="ARBA00022679"/>
    </source>
</evidence>
<dbReference type="PANTHER" id="PTHR42755:SF1">
    <property type="entry name" value="3-DEOXY-D-MANNO-OCTULOSONIC ACID TRANSFERASE, MITOCHONDRIAL-RELATED"/>
    <property type="match status" value="1"/>
</dbReference>
<dbReference type="Gene3D" id="3.40.50.11720">
    <property type="entry name" value="3-Deoxy-D-manno-octulosonic-acid transferase, N-terminal domain"/>
    <property type="match status" value="1"/>
</dbReference>
<keyword evidence="8" id="KW-1003">Cell membrane</keyword>
<evidence type="ECO:0000256" key="1">
    <source>
        <dbReference type="ARBA" id="ARBA00003394"/>
    </source>
</evidence>
<organism evidence="10 11">
    <name type="scientific">Rubellimicrobium aerolatum</name>
    <dbReference type="NCBI Taxonomy" id="490979"/>
    <lineage>
        <taxon>Bacteria</taxon>
        <taxon>Pseudomonadati</taxon>
        <taxon>Pseudomonadota</taxon>
        <taxon>Alphaproteobacteria</taxon>
        <taxon>Rhodobacterales</taxon>
        <taxon>Roseobacteraceae</taxon>
        <taxon>Rubellimicrobium</taxon>
    </lineage>
</organism>
<comment type="similarity">
    <text evidence="8">Belongs to the glycosyltransferase group 1 family.</text>
</comment>
<dbReference type="SUPFAM" id="SSF53756">
    <property type="entry name" value="UDP-Glycosyltransferase/glycogen phosphorylase"/>
    <property type="match status" value="1"/>
</dbReference>
<reference evidence="11" key="1">
    <citation type="journal article" date="2019" name="Int. J. Syst. Evol. Microbiol.">
        <title>The Global Catalogue of Microorganisms (GCM) 10K type strain sequencing project: providing services to taxonomists for standard genome sequencing and annotation.</title>
        <authorList>
            <consortium name="The Broad Institute Genomics Platform"/>
            <consortium name="The Broad Institute Genome Sequencing Center for Infectious Disease"/>
            <person name="Wu L."/>
            <person name="Ma J."/>
        </authorList>
    </citation>
    <scope>NUCLEOTIDE SEQUENCE [LARGE SCALE GENOMIC DNA]</scope>
    <source>
        <strain evidence="11">KACC 11588</strain>
    </source>
</reference>
<dbReference type="PANTHER" id="PTHR42755">
    <property type="entry name" value="3-DEOXY-MANNO-OCTULOSONATE CYTIDYLYLTRANSFERASE"/>
    <property type="match status" value="1"/>
</dbReference>
<evidence type="ECO:0000256" key="8">
    <source>
        <dbReference type="RuleBase" id="RU365103"/>
    </source>
</evidence>
<evidence type="ECO:0000256" key="7">
    <source>
        <dbReference type="ARBA" id="ARBA00049183"/>
    </source>
</evidence>
<comment type="catalytic activity">
    <reaction evidence="7 8">
        <text>lipid IVA (E. coli) + CMP-3-deoxy-beta-D-manno-octulosonate = alpha-Kdo-(2-&gt;6)-lipid IVA (E. coli) + CMP + H(+)</text>
        <dbReference type="Rhea" id="RHEA:28066"/>
        <dbReference type="ChEBI" id="CHEBI:15378"/>
        <dbReference type="ChEBI" id="CHEBI:58603"/>
        <dbReference type="ChEBI" id="CHEBI:60364"/>
        <dbReference type="ChEBI" id="CHEBI:60377"/>
        <dbReference type="ChEBI" id="CHEBI:85987"/>
        <dbReference type="EC" id="2.4.99.12"/>
    </reaction>
</comment>
<dbReference type="RefSeq" id="WP_209837308.1">
    <property type="nucleotide sequence ID" value="NZ_JAGGJP010000001.1"/>
</dbReference>
<sequence length="426" mass="45232">MPAPLPRWTALLRLYGFGADLLAGRAWARVDARLGAQGVAEARRRERRGEPTRARPPGRLVWFHAASVGESLSVLPLVRLVAREAAVLVTTGTATSAEVLARRLPPGAMHQFAPLDSSGAVGRFLDHWRPDLAVVVESEIWPQTLRMTAARGVPLVLMNARLSERTLTRWARAPRSARAVLGLFDRIVTQTEATREALVALGADPARTVVGGNMKASAGAPPGNPAEQMRLAAVLGNAPVWAAVSTHPGEEEAALAAHALLRARHPDARLILVPRHPERGDEVAALTDRQGMGWTRRSAGGRPTEPVYLADTLGETGLWFRLAPLAFLGGSFVPVGGHNPWEAAHCGAALLMGPLRETVKGDVAALETAGAARTVRDAEELGAVASELLAKPMELAAMREAGLALASAQVGRSEAFARDLLELLPA</sequence>